<sequence>MYTPKLFVHAENTSLLALVESSKTTQRFQCVFSEQKEKRWIQQIDEDETIDLALIYLSALSEEDQYDLLNSQCFNRVDFIFISDGTPNPNIDALMAASAGFHFREPYNVGLLEDTISDFYEGYAARNAKAKSIKSSQLDQFGLLLGSSEVMHKLYRVLRKVAEAESNVFIIGESGAGKELVANTVHNASPRSANAFVAVNCGALSPELVESELFGHLKGAFTGATKDRQGLFAQAEGGSLFLDEITEMPLDHQVKLLRVLESREYRPVGSTTTQYTNVRVIAATNRDPVQAIKDGLLREDLYYRLAQFPIQLPPLREREDDILGLALHFLAHRNAEEKYQKEIDAQALEKIKSHNWPGNVRELKYTMERAFILSEKVIHAEHILLDILSPSTANDSMSIQPGIPLSEIEQTAIETTLKANQGNRGETAEQLGISVKTLYNKLEKYQQEDN</sequence>
<dbReference type="PRINTS" id="PR01590">
    <property type="entry name" value="HTHFIS"/>
</dbReference>
<dbReference type="EMBL" id="JBEVCJ010000013">
    <property type="protein sequence ID" value="MET1255829.1"/>
    <property type="molecule type" value="Genomic_DNA"/>
</dbReference>
<dbReference type="Gene3D" id="3.40.50.300">
    <property type="entry name" value="P-loop containing nucleotide triphosphate hydrolases"/>
    <property type="match status" value="1"/>
</dbReference>
<dbReference type="InterPro" id="IPR009057">
    <property type="entry name" value="Homeodomain-like_sf"/>
</dbReference>
<dbReference type="Gene3D" id="1.10.8.60">
    <property type="match status" value="1"/>
</dbReference>
<dbReference type="SUPFAM" id="SSF52540">
    <property type="entry name" value="P-loop containing nucleoside triphosphate hydrolases"/>
    <property type="match status" value="1"/>
</dbReference>
<dbReference type="InterPro" id="IPR025943">
    <property type="entry name" value="Sigma_54_int_dom_ATP-bd_2"/>
</dbReference>
<dbReference type="PROSITE" id="PS00675">
    <property type="entry name" value="SIGMA54_INTERACT_1"/>
    <property type="match status" value="1"/>
</dbReference>
<organism evidence="1 2">
    <name type="scientific">Aliikangiella maris</name>
    <dbReference type="NCBI Taxonomy" id="3162458"/>
    <lineage>
        <taxon>Bacteria</taxon>
        <taxon>Pseudomonadati</taxon>
        <taxon>Pseudomonadota</taxon>
        <taxon>Gammaproteobacteria</taxon>
        <taxon>Oceanospirillales</taxon>
        <taxon>Pleioneaceae</taxon>
        <taxon>Aliikangiella</taxon>
    </lineage>
</organism>
<dbReference type="Pfam" id="PF02954">
    <property type="entry name" value="HTH_8"/>
    <property type="match status" value="1"/>
</dbReference>
<name>A0ABV2BVA8_9GAMM</name>
<dbReference type="PANTHER" id="PTHR32071:SF117">
    <property type="entry name" value="PTS-DEPENDENT DIHYDROXYACETONE KINASE OPERON REGULATORY PROTEIN-RELATED"/>
    <property type="match status" value="1"/>
</dbReference>
<dbReference type="InterPro" id="IPR003593">
    <property type="entry name" value="AAA+_ATPase"/>
</dbReference>
<dbReference type="InterPro" id="IPR058031">
    <property type="entry name" value="AAA_lid_NorR"/>
</dbReference>
<dbReference type="SUPFAM" id="SSF46689">
    <property type="entry name" value="Homeodomain-like"/>
    <property type="match status" value="1"/>
</dbReference>
<accession>A0ABV2BVA8</accession>
<proteinExistence type="predicted"/>
<evidence type="ECO:0000313" key="2">
    <source>
        <dbReference type="Proteomes" id="UP001548189"/>
    </source>
</evidence>
<dbReference type="InterPro" id="IPR025662">
    <property type="entry name" value="Sigma_54_int_dom_ATP-bd_1"/>
</dbReference>
<protein>
    <submittedName>
        <fullName evidence="1">Sigma-54 dependent transcriptional regulator</fullName>
    </submittedName>
</protein>
<gene>
    <name evidence="1" type="ORF">ABVT43_11885</name>
</gene>
<dbReference type="Gene3D" id="1.10.10.60">
    <property type="entry name" value="Homeodomain-like"/>
    <property type="match status" value="1"/>
</dbReference>
<dbReference type="InterPro" id="IPR002197">
    <property type="entry name" value="HTH_Fis"/>
</dbReference>
<dbReference type="Pfam" id="PF25601">
    <property type="entry name" value="AAA_lid_14"/>
    <property type="match status" value="1"/>
</dbReference>
<reference evidence="1 2" key="1">
    <citation type="submission" date="2024-06" db="EMBL/GenBank/DDBJ databases">
        <authorList>
            <person name="Li F."/>
        </authorList>
    </citation>
    <scope>NUCLEOTIDE SEQUENCE [LARGE SCALE GENOMIC DNA]</scope>
    <source>
        <strain evidence="1 2">GXAS 311</strain>
    </source>
</reference>
<dbReference type="PANTHER" id="PTHR32071">
    <property type="entry name" value="TRANSCRIPTIONAL REGULATORY PROTEIN"/>
    <property type="match status" value="1"/>
</dbReference>
<dbReference type="SMART" id="SM00382">
    <property type="entry name" value="AAA"/>
    <property type="match status" value="1"/>
</dbReference>
<keyword evidence="2" id="KW-1185">Reference proteome</keyword>
<dbReference type="InterPro" id="IPR002078">
    <property type="entry name" value="Sigma_54_int"/>
</dbReference>
<dbReference type="PROSITE" id="PS50045">
    <property type="entry name" value="SIGMA54_INTERACT_4"/>
    <property type="match status" value="1"/>
</dbReference>
<dbReference type="InterPro" id="IPR027417">
    <property type="entry name" value="P-loop_NTPase"/>
</dbReference>
<dbReference type="PROSITE" id="PS00676">
    <property type="entry name" value="SIGMA54_INTERACT_2"/>
    <property type="match status" value="1"/>
</dbReference>
<comment type="caution">
    <text evidence="1">The sequence shown here is derived from an EMBL/GenBank/DDBJ whole genome shotgun (WGS) entry which is preliminary data.</text>
</comment>
<dbReference type="Pfam" id="PF00158">
    <property type="entry name" value="Sigma54_activat"/>
    <property type="match status" value="1"/>
</dbReference>
<dbReference type="CDD" id="cd00009">
    <property type="entry name" value="AAA"/>
    <property type="match status" value="1"/>
</dbReference>
<dbReference type="Proteomes" id="UP001548189">
    <property type="component" value="Unassembled WGS sequence"/>
</dbReference>
<evidence type="ECO:0000313" key="1">
    <source>
        <dbReference type="EMBL" id="MET1255829.1"/>
    </source>
</evidence>